<name>A0AAV5SRQ6_9BILA</name>
<accession>A0AAV5SRQ6</accession>
<keyword evidence="2" id="KW-1185">Reference proteome</keyword>
<feature type="non-terminal residue" evidence="1">
    <location>
        <position position="142"/>
    </location>
</feature>
<proteinExistence type="predicted"/>
<protein>
    <recommendedName>
        <fullName evidence="3">Very-long-chain 3-oxoacyl-CoA synthase</fullName>
    </recommendedName>
</protein>
<evidence type="ECO:0000313" key="1">
    <source>
        <dbReference type="EMBL" id="GMS82869.1"/>
    </source>
</evidence>
<reference evidence="1" key="1">
    <citation type="submission" date="2023-10" db="EMBL/GenBank/DDBJ databases">
        <title>Genome assembly of Pristionchus species.</title>
        <authorList>
            <person name="Yoshida K."/>
            <person name="Sommer R.J."/>
        </authorList>
    </citation>
    <scope>NUCLEOTIDE SEQUENCE</scope>
    <source>
        <strain evidence="1">RS0144</strain>
    </source>
</reference>
<dbReference type="Gene3D" id="2.30.30.140">
    <property type="match status" value="1"/>
</dbReference>
<dbReference type="Proteomes" id="UP001432027">
    <property type="component" value="Unassembled WGS sequence"/>
</dbReference>
<evidence type="ECO:0000313" key="2">
    <source>
        <dbReference type="Proteomes" id="UP001432027"/>
    </source>
</evidence>
<organism evidence="1 2">
    <name type="scientific">Pristionchus entomophagus</name>
    <dbReference type="NCBI Taxonomy" id="358040"/>
    <lineage>
        <taxon>Eukaryota</taxon>
        <taxon>Metazoa</taxon>
        <taxon>Ecdysozoa</taxon>
        <taxon>Nematoda</taxon>
        <taxon>Chromadorea</taxon>
        <taxon>Rhabditida</taxon>
        <taxon>Rhabditina</taxon>
        <taxon>Diplogasteromorpha</taxon>
        <taxon>Diplogasteroidea</taxon>
        <taxon>Neodiplogasteridae</taxon>
        <taxon>Pristionchus</taxon>
    </lineage>
</organism>
<comment type="caution">
    <text evidence="1">The sequence shown here is derived from an EMBL/GenBank/DDBJ whole genome shotgun (WGS) entry which is preliminary data.</text>
</comment>
<feature type="non-terminal residue" evidence="1">
    <location>
        <position position="1"/>
    </location>
</feature>
<gene>
    <name evidence="1" type="ORF">PENTCL1PPCAC_5044</name>
</gene>
<sequence length="142" mass="15937">VLLQTMNVVYYPYRHPGERPGGDKPVWDWHEILKDEARKAVADPSDEFNLGSWAPMSAFHAPPMIGALVQLVKGTLVEVELPAGDKMRTDTLNKAITPFWIAECIHMVGYYILARWCGARKKGEGYLWMHSANAAVHQVGYA</sequence>
<dbReference type="AlphaFoldDB" id="A0AAV5SRQ6"/>
<dbReference type="EMBL" id="BTSX01000002">
    <property type="protein sequence ID" value="GMS82869.1"/>
    <property type="molecule type" value="Genomic_DNA"/>
</dbReference>
<evidence type="ECO:0008006" key="3">
    <source>
        <dbReference type="Google" id="ProtNLM"/>
    </source>
</evidence>